<feature type="transmembrane region" description="Helical" evidence="1">
    <location>
        <begin position="25"/>
        <end position="44"/>
    </location>
</feature>
<accession>A0A6C0AGX7</accession>
<proteinExistence type="predicted"/>
<protein>
    <submittedName>
        <fullName evidence="2">Uncharacterized protein</fullName>
    </submittedName>
</protein>
<reference evidence="2" key="1">
    <citation type="journal article" date="2020" name="Nature">
        <title>Giant virus diversity and host interactions through global metagenomics.</title>
        <authorList>
            <person name="Schulz F."/>
            <person name="Roux S."/>
            <person name="Paez-Espino D."/>
            <person name="Jungbluth S."/>
            <person name="Walsh D.A."/>
            <person name="Denef V.J."/>
            <person name="McMahon K.D."/>
            <person name="Konstantinidis K.T."/>
            <person name="Eloe-Fadrosh E.A."/>
            <person name="Kyrpides N.C."/>
            <person name="Woyke T."/>
        </authorList>
    </citation>
    <scope>NUCLEOTIDE SEQUENCE</scope>
    <source>
        <strain evidence="2">GVMAG-S-1024976-23</strain>
    </source>
</reference>
<organism evidence="2">
    <name type="scientific">viral metagenome</name>
    <dbReference type="NCBI Taxonomy" id="1070528"/>
    <lineage>
        <taxon>unclassified sequences</taxon>
        <taxon>metagenomes</taxon>
        <taxon>organismal metagenomes</taxon>
    </lineage>
</organism>
<keyword evidence="1" id="KW-0812">Transmembrane</keyword>
<evidence type="ECO:0000313" key="2">
    <source>
        <dbReference type="EMBL" id="QHS78700.1"/>
    </source>
</evidence>
<dbReference type="AlphaFoldDB" id="A0A6C0AGX7"/>
<keyword evidence="1" id="KW-1133">Transmembrane helix</keyword>
<feature type="transmembrane region" description="Helical" evidence="1">
    <location>
        <begin position="56"/>
        <end position="74"/>
    </location>
</feature>
<sequence length="101" mass="11465">MFVLIWLGILGIGTFAPKYLDSVQTFLKLYIGILLFARFNPLTYKDRPFREFDRRIVFTCSIFLILSTAVGVALKRHIKKKAGPLVEKGLTEIKSTIGIES</sequence>
<evidence type="ECO:0000256" key="1">
    <source>
        <dbReference type="SAM" id="Phobius"/>
    </source>
</evidence>
<dbReference type="EMBL" id="MN740602">
    <property type="protein sequence ID" value="QHS78700.1"/>
    <property type="molecule type" value="Genomic_DNA"/>
</dbReference>
<keyword evidence="1" id="KW-0472">Membrane</keyword>
<name>A0A6C0AGX7_9ZZZZ</name>